<dbReference type="SUPFAM" id="SSF51064">
    <property type="entry name" value="Head domain of nucleotide exchange factor GrpE"/>
    <property type="match status" value="1"/>
</dbReference>
<evidence type="ECO:0000313" key="16">
    <source>
        <dbReference type="Proteomes" id="UP000319213"/>
    </source>
</evidence>
<reference evidence="15 16" key="1">
    <citation type="submission" date="2019-06" db="EMBL/GenBank/DDBJ databases">
        <title>Sequencing the genomes of 1000 actinobacteria strains.</title>
        <authorList>
            <person name="Klenk H.-P."/>
        </authorList>
    </citation>
    <scope>NUCLEOTIDE SEQUENCE [LARGE SCALE GENOMIC DNA]</scope>
    <source>
        <strain evidence="15 16">DSM 43186</strain>
    </source>
</reference>
<evidence type="ECO:0000256" key="11">
    <source>
        <dbReference type="RuleBase" id="RU000639"/>
    </source>
</evidence>
<organism evidence="15 16">
    <name type="scientific">Thermopolyspora flexuosa</name>
    <dbReference type="NCBI Taxonomy" id="103836"/>
    <lineage>
        <taxon>Bacteria</taxon>
        <taxon>Bacillati</taxon>
        <taxon>Actinomycetota</taxon>
        <taxon>Actinomycetes</taxon>
        <taxon>Streptosporangiales</taxon>
        <taxon>Streptosporangiaceae</taxon>
        <taxon>Thermopolyspora</taxon>
    </lineage>
</organism>
<dbReference type="InterPro" id="IPR013805">
    <property type="entry name" value="GrpE_CC"/>
</dbReference>
<keyword evidence="16" id="KW-1185">Reference proteome</keyword>
<evidence type="ECO:0000256" key="8">
    <source>
        <dbReference type="ARBA" id="ARBA00072274"/>
    </source>
</evidence>
<dbReference type="Proteomes" id="UP000319213">
    <property type="component" value="Unassembled WGS sequence"/>
</dbReference>
<dbReference type="PROSITE" id="PS01071">
    <property type="entry name" value="GRPE"/>
    <property type="match status" value="1"/>
</dbReference>
<feature type="compositionally biased region" description="Basic and acidic residues" evidence="14">
    <location>
        <begin position="51"/>
        <end position="62"/>
    </location>
</feature>
<comment type="similarity">
    <text evidence="2 10 12">Belongs to the GrpE family.</text>
</comment>
<comment type="subunit">
    <text evidence="3 10">Homodimer.</text>
</comment>
<dbReference type="InterPro" id="IPR009012">
    <property type="entry name" value="GrpE_head"/>
</dbReference>
<dbReference type="AlphaFoldDB" id="A0A543J3K3"/>
<feature type="coiled-coil region" evidence="13">
    <location>
        <begin position="63"/>
        <end position="97"/>
    </location>
</feature>
<comment type="caution">
    <text evidence="15">The sequence shown here is derived from an EMBL/GenBank/DDBJ whole genome shotgun (WGS) entry which is preliminary data.</text>
</comment>
<evidence type="ECO:0000256" key="9">
    <source>
        <dbReference type="ARBA" id="ARBA00076414"/>
    </source>
</evidence>
<dbReference type="Gene3D" id="3.90.20.20">
    <property type="match status" value="1"/>
</dbReference>
<name>A0A543J3K3_9ACTN</name>
<dbReference type="PRINTS" id="PR00773">
    <property type="entry name" value="GRPEPROTEIN"/>
</dbReference>
<comment type="function">
    <text evidence="7 10 11">Participates actively in the response to hyperosmotic and heat shock by preventing the aggregation of stress-denatured proteins, in association with DnaK and GrpE. It is the nucleotide exchange factor for DnaK and may function as a thermosensor. Unfolded proteins bind initially to DnaJ; upon interaction with the DnaJ-bound protein, DnaK hydrolyzes its bound ATP, resulting in the formation of a stable complex. GrpE releases ADP from DnaK; ATP binding to DnaK triggers the release of the substrate protein, thus completing the reaction cycle. Several rounds of ATP-dependent interactions between DnaJ, DnaK and GrpE are required for fully efficient folding.</text>
</comment>
<dbReference type="GO" id="GO:0000774">
    <property type="term" value="F:adenyl-nucleotide exchange factor activity"/>
    <property type="evidence" value="ECO:0007669"/>
    <property type="project" value="InterPro"/>
</dbReference>
<evidence type="ECO:0000256" key="6">
    <source>
        <dbReference type="ARBA" id="ARBA00023186"/>
    </source>
</evidence>
<evidence type="ECO:0000256" key="4">
    <source>
        <dbReference type="ARBA" id="ARBA00022490"/>
    </source>
</evidence>
<dbReference type="PANTHER" id="PTHR21237">
    <property type="entry name" value="GRPE PROTEIN"/>
    <property type="match status" value="1"/>
</dbReference>
<evidence type="ECO:0000256" key="3">
    <source>
        <dbReference type="ARBA" id="ARBA00011738"/>
    </source>
</evidence>
<keyword evidence="4 10" id="KW-0963">Cytoplasm</keyword>
<evidence type="ECO:0000256" key="10">
    <source>
        <dbReference type="HAMAP-Rule" id="MF_01151"/>
    </source>
</evidence>
<feature type="compositionally biased region" description="Basic and acidic residues" evidence="14">
    <location>
        <begin position="15"/>
        <end position="32"/>
    </location>
</feature>
<comment type="subcellular location">
    <subcellularLocation>
        <location evidence="1 10">Cytoplasm</location>
    </subcellularLocation>
</comment>
<evidence type="ECO:0000256" key="1">
    <source>
        <dbReference type="ARBA" id="ARBA00004496"/>
    </source>
</evidence>
<dbReference type="SUPFAM" id="SSF58014">
    <property type="entry name" value="Coiled-coil domain of nucleotide exchange factor GrpE"/>
    <property type="match status" value="1"/>
</dbReference>
<evidence type="ECO:0000256" key="5">
    <source>
        <dbReference type="ARBA" id="ARBA00023016"/>
    </source>
</evidence>
<dbReference type="GO" id="GO:0005737">
    <property type="term" value="C:cytoplasm"/>
    <property type="evidence" value="ECO:0007669"/>
    <property type="project" value="UniProtKB-SubCell"/>
</dbReference>
<keyword evidence="6 10" id="KW-0143">Chaperone</keyword>
<dbReference type="GO" id="GO:0051087">
    <property type="term" value="F:protein-folding chaperone binding"/>
    <property type="evidence" value="ECO:0007669"/>
    <property type="project" value="InterPro"/>
</dbReference>
<dbReference type="EMBL" id="VFPQ01000001">
    <property type="protein sequence ID" value="TQM77392.1"/>
    <property type="molecule type" value="Genomic_DNA"/>
</dbReference>
<feature type="region of interest" description="Disordered" evidence="14">
    <location>
        <begin position="200"/>
        <end position="269"/>
    </location>
</feature>
<keyword evidence="13" id="KW-0175">Coiled coil</keyword>
<dbReference type="RefSeq" id="WP_189136174.1">
    <property type="nucleotide sequence ID" value="NZ_BMPV01000002.1"/>
</dbReference>
<evidence type="ECO:0000256" key="14">
    <source>
        <dbReference type="SAM" id="MobiDB-lite"/>
    </source>
</evidence>
<dbReference type="GO" id="GO:0042803">
    <property type="term" value="F:protein homodimerization activity"/>
    <property type="evidence" value="ECO:0007669"/>
    <property type="project" value="InterPro"/>
</dbReference>
<protein>
    <recommendedName>
        <fullName evidence="8 10">Protein GrpE</fullName>
    </recommendedName>
    <alternativeName>
        <fullName evidence="9 10">HSP-70 cofactor</fullName>
    </alternativeName>
</protein>
<accession>A0A543J3K3</accession>
<dbReference type="HAMAP" id="MF_01151">
    <property type="entry name" value="GrpE"/>
    <property type="match status" value="1"/>
</dbReference>
<dbReference type="PANTHER" id="PTHR21237:SF23">
    <property type="entry name" value="GRPE PROTEIN HOMOLOG, MITOCHONDRIAL"/>
    <property type="match status" value="1"/>
</dbReference>
<evidence type="ECO:0000313" key="15">
    <source>
        <dbReference type="EMBL" id="TQM77392.1"/>
    </source>
</evidence>
<dbReference type="GO" id="GO:0051082">
    <property type="term" value="F:unfolded protein binding"/>
    <property type="evidence" value="ECO:0007669"/>
    <property type="project" value="TreeGrafter"/>
</dbReference>
<dbReference type="Gene3D" id="2.30.22.10">
    <property type="entry name" value="Head domain of nucleotide exchange factor GrpE"/>
    <property type="match status" value="1"/>
</dbReference>
<evidence type="ECO:0000256" key="13">
    <source>
        <dbReference type="SAM" id="Coils"/>
    </source>
</evidence>
<evidence type="ECO:0000256" key="12">
    <source>
        <dbReference type="RuleBase" id="RU004478"/>
    </source>
</evidence>
<proteinExistence type="inferred from homology"/>
<evidence type="ECO:0000256" key="7">
    <source>
        <dbReference type="ARBA" id="ARBA00053401"/>
    </source>
</evidence>
<dbReference type="InterPro" id="IPR000740">
    <property type="entry name" value="GrpE"/>
</dbReference>
<feature type="region of interest" description="Disordered" evidence="14">
    <location>
        <begin position="1"/>
        <end position="62"/>
    </location>
</feature>
<dbReference type="FunFam" id="2.30.22.10:FF:000001">
    <property type="entry name" value="Protein GrpE"/>
    <property type="match status" value="1"/>
</dbReference>
<keyword evidence="5 10" id="KW-0346">Stress response</keyword>
<feature type="compositionally biased region" description="Low complexity" evidence="14">
    <location>
        <begin position="200"/>
        <end position="248"/>
    </location>
</feature>
<sequence length="269" mass="28146">MTTRENGSEQGPVIRDNRKIDPETGQVRERAMPEPGDILDSAPAQQQAGAEPKEDKGAVDSRVEELTRQLAERTEDLQRLQAEYANYRKRVERDRAAVRELAVASVLTELLPVLDDIGRAREHGELVGGFAKVSEVLESVLGKLGLESFGTKGDPFDPTVHEALMHSYSSEVTETTCVEILQLGYRLGDRILRPARVAVAEPAEPEQDATSAADAASSGESSSGGSSETPSGGSGESASGEPSSQPAGSGDGSGGATGDDSAKAPGSGD</sequence>
<dbReference type="CDD" id="cd00446">
    <property type="entry name" value="GrpE"/>
    <property type="match status" value="1"/>
</dbReference>
<dbReference type="NCBIfam" id="NF010760">
    <property type="entry name" value="PRK14163.1"/>
    <property type="match status" value="1"/>
</dbReference>
<dbReference type="Pfam" id="PF01025">
    <property type="entry name" value="GrpE"/>
    <property type="match status" value="1"/>
</dbReference>
<evidence type="ECO:0000256" key="2">
    <source>
        <dbReference type="ARBA" id="ARBA00009054"/>
    </source>
</evidence>
<gene>
    <name evidence="10" type="primary">grpE</name>
    <name evidence="15" type="ORF">FHX40_4155</name>
</gene>
<dbReference type="GO" id="GO:0006457">
    <property type="term" value="P:protein folding"/>
    <property type="evidence" value="ECO:0007669"/>
    <property type="project" value="InterPro"/>
</dbReference>